<dbReference type="eggNOG" id="COG2304">
    <property type="taxonomic scope" value="Bacteria"/>
</dbReference>
<evidence type="ECO:0000313" key="8">
    <source>
        <dbReference type="EMBL" id="KRL83568.1"/>
    </source>
</evidence>
<protein>
    <recommendedName>
        <fullName evidence="7">VWFA domain-containing protein</fullName>
    </recommendedName>
</protein>
<dbReference type="Pfam" id="PF13519">
    <property type="entry name" value="VWA_2"/>
    <property type="match status" value="1"/>
</dbReference>
<evidence type="ECO:0000256" key="4">
    <source>
        <dbReference type="ARBA" id="ARBA00022729"/>
    </source>
</evidence>
<dbReference type="CDD" id="cd00198">
    <property type="entry name" value="vWFA"/>
    <property type="match status" value="1"/>
</dbReference>
<accession>A0A0R1TQI1</accession>
<evidence type="ECO:0000256" key="6">
    <source>
        <dbReference type="SAM" id="Phobius"/>
    </source>
</evidence>
<sequence>MFSPQTIIADSGLAPKYNSDDKGIYPAASWQPTGQENVINHQGGTSSGYDGNTSWNGDPSNLTNSYFNYGNASDPDYAIRQYARETSTPGVFDVYTNIKGNTIKQSKTLDLVFVVDRSASMNNDSRYSYIKKGISDFFTDIKKAGLENNVNVGLVTYTYSSLTTVELASAATNATKINSMLNDNSPTGGTNTQNGLHAAEPMLEKGSGDEKMIILLTDGEPTGSFRVKSAITENGTVYGTSFDYNHMDGDGTSTSISSYTVNGHSINTTWPATLGEARLIKNQGISLRALGINIANQYQANMQKLASPGHYESVTSAAGITNYLDSQTENIISSFSTISNGTATIPLGSQYEYVDANAATVKSVGSKTVGTAALPWIGGSGNTITLNGINLSKDEEIQLHYQVRLKTGTENFKPDYWYQISGTAVFKADDISDTKFGVPSGKASGTSIEVTKEWKTFSDDVTLPEDISFKVIRENATNGAWGEATGILTVADNWQKKFEKLTVGSSQVYLAKYDGFGNDYKYTVSEETAVDGFNTQIEHIGDNKWKIVNTQLGVQVEKRAAESQDKLSGAEFKLVKYTDDFVTEDPDFSQKLSGNSKDITGNITNGNYALIETKAPTGYELDQTPLKFSVKDGKFYDEAGQEITTTKGEQDKDGFYLNLSNENAYILTGVKVDTLKAFELTLKKTDTEGNSLSGAEFELTNDQGEVIAFEYADEAKTKLNFKDLKPGTYTLTETKAPADYHLLEDPIKFTITAKGEIEFEKQPTDLKVTLAKDDTDTNQIEFAVENTAMQTGSVTVKKYNQNKEELANAKFELIRYTDEWQTIDESFTKQIVANTEEVLSELKSGHYALREITAPTGYELDETLVKFKWEDEKWFDENGEEITASTPTAKNQLYLASEGSADLFIARENTLKDTTLTIKKINGYTQKELAGAEFTVTDANGNAYEVVSSTDGIFTVKDLKPGSYTLKETKAPEGYVKLTEDINFTITASGTVEADKNADFTLTDDGQNTLTLTIKNYPAGLLPKTGGQGILLYAIVGLILIILSGSGITVFRKRKGV</sequence>
<dbReference type="Pfam" id="PF05738">
    <property type="entry name" value="Cna_B"/>
    <property type="match status" value="1"/>
</dbReference>
<feature type="transmembrane region" description="Helical" evidence="6">
    <location>
        <begin position="1030"/>
        <end position="1051"/>
    </location>
</feature>
<gene>
    <name evidence="8" type="ORF">FC32_GL000822</name>
</gene>
<evidence type="ECO:0000256" key="5">
    <source>
        <dbReference type="ARBA" id="ARBA00023088"/>
    </source>
</evidence>
<dbReference type="PROSITE" id="PS50234">
    <property type="entry name" value="VWFA"/>
    <property type="match status" value="1"/>
</dbReference>
<dbReference type="SUPFAM" id="SSF53300">
    <property type="entry name" value="vWA-like"/>
    <property type="match status" value="1"/>
</dbReference>
<dbReference type="InterPro" id="IPR002035">
    <property type="entry name" value="VWF_A"/>
</dbReference>
<organism evidence="8 9">
    <name type="scientific">Ligilactobacillus apodemi DSM 16634 = JCM 16172</name>
    <dbReference type="NCBI Taxonomy" id="1423724"/>
    <lineage>
        <taxon>Bacteria</taxon>
        <taxon>Bacillati</taxon>
        <taxon>Bacillota</taxon>
        <taxon>Bacilli</taxon>
        <taxon>Lactobacillales</taxon>
        <taxon>Lactobacillaceae</taxon>
        <taxon>Ligilactobacillus</taxon>
    </lineage>
</organism>
<dbReference type="eggNOG" id="COG4932">
    <property type="taxonomic scope" value="Bacteria"/>
</dbReference>
<dbReference type="InterPro" id="IPR041033">
    <property type="entry name" value="SpaA_PFL_dom_1"/>
</dbReference>
<keyword evidence="2" id="KW-0134">Cell wall</keyword>
<evidence type="ECO:0000256" key="3">
    <source>
        <dbReference type="ARBA" id="ARBA00022525"/>
    </source>
</evidence>
<comment type="caution">
    <text evidence="8">The sequence shown here is derived from an EMBL/GenBank/DDBJ whole genome shotgun (WGS) entry which is preliminary data.</text>
</comment>
<dbReference type="Gene3D" id="2.60.40.1140">
    <property type="entry name" value="Collagen-binding surface protein Cna, B-type domain"/>
    <property type="match status" value="1"/>
</dbReference>
<dbReference type="PANTHER" id="PTHR36108">
    <property type="entry name" value="COLOSSIN-B-RELATED"/>
    <property type="match status" value="1"/>
</dbReference>
<dbReference type="AlphaFoldDB" id="A0A0R1TQI1"/>
<feature type="domain" description="VWFA" evidence="7">
    <location>
        <begin position="110"/>
        <end position="331"/>
    </location>
</feature>
<comment type="similarity">
    <text evidence="1">Belongs to the serine-aspartate repeat-containing protein (SDr) family.</text>
</comment>
<proteinExistence type="inferred from homology"/>
<dbReference type="Gene3D" id="2.60.40.10">
    <property type="entry name" value="Immunoglobulins"/>
    <property type="match status" value="4"/>
</dbReference>
<dbReference type="Pfam" id="PF17802">
    <property type="entry name" value="SpaA"/>
    <property type="match status" value="4"/>
</dbReference>
<keyword evidence="4" id="KW-0732">Signal</keyword>
<evidence type="ECO:0000259" key="7">
    <source>
        <dbReference type="PROSITE" id="PS50234"/>
    </source>
</evidence>
<evidence type="ECO:0000256" key="1">
    <source>
        <dbReference type="ARBA" id="ARBA00007257"/>
    </source>
</evidence>
<keyword evidence="6" id="KW-0472">Membrane</keyword>
<evidence type="ECO:0000256" key="2">
    <source>
        <dbReference type="ARBA" id="ARBA00022512"/>
    </source>
</evidence>
<dbReference type="InterPro" id="IPR008454">
    <property type="entry name" value="Collagen-bd_Cna-like_B-typ_dom"/>
</dbReference>
<dbReference type="PANTHER" id="PTHR36108:SF13">
    <property type="entry name" value="COLOSSIN-B-RELATED"/>
    <property type="match status" value="1"/>
</dbReference>
<dbReference type="InterPro" id="IPR013783">
    <property type="entry name" value="Ig-like_fold"/>
</dbReference>
<dbReference type="InterPro" id="IPR036465">
    <property type="entry name" value="vWFA_dom_sf"/>
</dbReference>
<dbReference type="EMBL" id="AZFT01000053">
    <property type="protein sequence ID" value="KRL83568.1"/>
    <property type="molecule type" value="Genomic_DNA"/>
</dbReference>
<dbReference type="PATRIC" id="fig|1423724.4.peg.861"/>
<dbReference type="SMART" id="SM00327">
    <property type="entry name" value="VWA"/>
    <property type="match status" value="1"/>
</dbReference>
<dbReference type="Gene3D" id="3.40.50.410">
    <property type="entry name" value="von Willebrand factor, type A domain"/>
    <property type="match status" value="1"/>
</dbReference>
<reference evidence="8 9" key="1">
    <citation type="journal article" date="2015" name="Genome Announc.">
        <title>Expanding the biotechnology potential of lactobacilli through comparative genomics of 213 strains and associated genera.</title>
        <authorList>
            <person name="Sun Z."/>
            <person name="Harris H.M."/>
            <person name="McCann A."/>
            <person name="Guo C."/>
            <person name="Argimon S."/>
            <person name="Zhang W."/>
            <person name="Yang X."/>
            <person name="Jeffery I.B."/>
            <person name="Cooney J.C."/>
            <person name="Kagawa T.F."/>
            <person name="Liu W."/>
            <person name="Song Y."/>
            <person name="Salvetti E."/>
            <person name="Wrobel A."/>
            <person name="Rasinkangas P."/>
            <person name="Parkhill J."/>
            <person name="Rea M.C."/>
            <person name="O'Sullivan O."/>
            <person name="Ritari J."/>
            <person name="Douillard F.P."/>
            <person name="Paul Ross R."/>
            <person name="Yang R."/>
            <person name="Briner A.E."/>
            <person name="Felis G.E."/>
            <person name="de Vos W.M."/>
            <person name="Barrangou R."/>
            <person name="Klaenhammer T.R."/>
            <person name="Caufield P.W."/>
            <person name="Cui Y."/>
            <person name="Zhang H."/>
            <person name="O'Toole P.W."/>
        </authorList>
    </citation>
    <scope>NUCLEOTIDE SEQUENCE [LARGE SCALE GENOMIC DNA]</scope>
    <source>
        <strain evidence="8 9">DSM 16634</strain>
    </source>
</reference>
<keyword evidence="5" id="KW-0572">Peptidoglycan-anchor</keyword>
<dbReference type="STRING" id="1423724.FC32_GL000822"/>
<dbReference type="InterPro" id="IPR049319">
    <property type="entry name" value="GBS104-like_Ig"/>
</dbReference>
<dbReference type="SUPFAM" id="SSF49478">
    <property type="entry name" value="Cna protein B-type domain"/>
    <property type="match status" value="2"/>
</dbReference>
<dbReference type="Pfam" id="PF21426">
    <property type="entry name" value="GBS104-like_Ig"/>
    <property type="match status" value="1"/>
</dbReference>
<keyword evidence="9" id="KW-1185">Reference proteome</keyword>
<keyword evidence="6" id="KW-0812">Transmembrane</keyword>
<dbReference type="NCBIfam" id="TIGR01167">
    <property type="entry name" value="LPXTG_anchor"/>
    <property type="match status" value="1"/>
</dbReference>
<dbReference type="Proteomes" id="UP000051324">
    <property type="component" value="Unassembled WGS sequence"/>
</dbReference>
<name>A0A0R1TQI1_9LACO</name>
<evidence type="ECO:0000313" key="9">
    <source>
        <dbReference type="Proteomes" id="UP000051324"/>
    </source>
</evidence>
<keyword evidence="6" id="KW-1133">Transmembrane helix</keyword>
<dbReference type="InterPro" id="IPR019931">
    <property type="entry name" value="LPXTG_anchor"/>
</dbReference>
<keyword evidence="3" id="KW-0964">Secreted</keyword>
<dbReference type="Pfam" id="PF00746">
    <property type="entry name" value="Gram_pos_anchor"/>
    <property type="match status" value="1"/>
</dbReference>